<dbReference type="EMBL" id="LDTE01000044">
    <property type="protein sequence ID" value="KTT99763.1"/>
    <property type="molecule type" value="Genomic_DNA"/>
</dbReference>
<dbReference type="GO" id="GO:0044718">
    <property type="term" value="P:siderophore transmembrane transport"/>
    <property type="evidence" value="ECO:0007669"/>
    <property type="project" value="TreeGrafter"/>
</dbReference>
<organism evidence="5 6">
    <name type="scientific">Sphingomonas sanguinis</name>
    <dbReference type="NCBI Taxonomy" id="33051"/>
    <lineage>
        <taxon>Bacteria</taxon>
        <taxon>Pseudomonadati</taxon>
        <taxon>Pseudomonadota</taxon>
        <taxon>Alphaproteobacteria</taxon>
        <taxon>Sphingomonadales</taxon>
        <taxon>Sphingomonadaceae</taxon>
        <taxon>Sphingomonas</taxon>
    </lineage>
</organism>
<dbReference type="PROSITE" id="PS52016">
    <property type="entry name" value="TONB_DEPENDENT_REC_3"/>
    <property type="match status" value="1"/>
</dbReference>
<comment type="caution">
    <text evidence="5">The sequence shown here is derived from an EMBL/GenBank/DDBJ whole genome shotgun (WGS) entry which is preliminary data.</text>
</comment>
<dbReference type="PANTHER" id="PTHR30069">
    <property type="entry name" value="TONB-DEPENDENT OUTER MEMBRANE RECEPTOR"/>
    <property type="match status" value="1"/>
</dbReference>
<feature type="signal peptide" evidence="3">
    <location>
        <begin position="1"/>
        <end position="23"/>
    </location>
</feature>
<comment type="similarity">
    <text evidence="2">Belongs to the TonB-dependent receptor family.</text>
</comment>
<keyword evidence="1 3" id="KW-0732">Signal</keyword>
<keyword evidence="2" id="KW-0472">Membrane</keyword>
<dbReference type="Pfam" id="PF07715">
    <property type="entry name" value="Plug"/>
    <property type="match status" value="1"/>
</dbReference>
<reference evidence="5 6" key="1">
    <citation type="journal article" date="2016" name="Front. Microbiol.">
        <title>Genomic Resource of Rice Seed Associated Bacteria.</title>
        <authorList>
            <person name="Midha S."/>
            <person name="Bansal K."/>
            <person name="Sharma S."/>
            <person name="Kumar N."/>
            <person name="Patil P.P."/>
            <person name="Chaudhry V."/>
            <person name="Patil P.B."/>
        </authorList>
    </citation>
    <scope>NUCLEOTIDE SEQUENCE [LARGE SCALE GENOMIC DNA]</scope>
    <source>
        <strain evidence="5 6">SB4</strain>
    </source>
</reference>
<evidence type="ECO:0000256" key="1">
    <source>
        <dbReference type="ARBA" id="ARBA00022729"/>
    </source>
</evidence>
<name>A0A147IVP7_9SPHN</name>
<comment type="subcellular location">
    <subcellularLocation>
        <location evidence="2">Cell outer membrane</location>
        <topology evidence="2">Multi-pass membrane protein</topology>
    </subcellularLocation>
</comment>
<proteinExistence type="inferred from homology"/>
<dbReference type="InterPro" id="IPR037066">
    <property type="entry name" value="Plug_dom_sf"/>
</dbReference>
<dbReference type="PATRIC" id="fig|33051.4.peg.2367"/>
<protein>
    <recommendedName>
        <fullName evidence="4">TonB-dependent receptor plug domain-containing protein</fullName>
    </recommendedName>
</protein>
<dbReference type="InterPro" id="IPR012910">
    <property type="entry name" value="Plug_dom"/>
</dbReference>
<dbReference type="GO" id="GO:0009279">
    <property type="term" value="C:cell outer membrane"/>
    <property type="evidence" value="ECO:0007669"/>
    <property type="project" value="UniProtKB-SubCell"/>
</dbReference>
<dbReference type="PANTHER" id="PTHR30069:SF29">
    <property type="entry name" value="HEMOGLOBIN AND HEMOGLOBIN-HAPTOGLOBIN-BINDING PROTEIN 1-RELATED"/>
    <property type="match status" value="1"/>
</dbReference>
<keyword evidence="2" id="KW-0813">Transport</keyword>
<dbReference type="Gene3D" id="2.170.130.10">
    <property type="entry name" value="TonB-dependent receptor, plug domain"/>
    <property type="match status" value="1"/>
</dbReference>
<evidence type="ECO:0000256" key="2">
    <source>
        <dbReference type="PROSITE-ProRule" id="PRU01360"/>
    </source>
</evidence>
<keyword evidence="2" id="KW-1134">Transmembrane beta strand</keyword>
<dbReference type="GO" id="GO:0015344">
    <property type="term" value="F:siderophore uptake transmembrane transporter activity"/>
    <property type="evidence" value="ECO:0007669"/>
    <property type="project" value="TreeGrafter"/>
</dbReference>
<accession>A0A147IVP7</accession>
<dbReference type="InterPro" id="IPR039426">
    <property type="entry name" value="TonB-dep_rcpt-like"/>
</dbReference>
<evidence type="ECO:0000313" key="5">
    <source>
        <dbReference type="EMBL" id="KTT99763.1"/>
    </source>
</evidence>
<keyword evidence="2" id="KW-0812">Transmembrane</keyword>
<evidence type="ECO:0000256" key="3">
    <source>
        <dbReference type="SAM" id="SignalP"/>
    </source>
</evidence>
<evidence type="ECO:0000259" key="4">
    <source>
        <dbReference type="Pfam" id="PF07715"/>
    </source>
</evidence>
<gene>
    <name evidence="5" type="ORF">SB4_08320</name>
</gene>
<dbReference type="RefSeq" id="WP_058752191.1">
    <property type="nucleotide sequence ID" value="NZ_LDTE01000044.1"/>
</dbReference>
<dbReference type="SUPFAM" id="SSF56935">
    <property type="entry name" value="Porins"/>
    <property type="match status" value="1"/>
</dbReference>
<feature type="chain" id="PRO_5007549006" description="TonB-dependent receptor plug domain-containing protein" evidence="3">
    <location>
        <begin position="24"/>
        <end position="151"/>
    </location>
</feature>
<dbReference type="AlphaFoldDB" id="A0A147IVP7"/>
<sequence length="151" mass="15732">MSKTGLMVAAATSCFLIAAPSTAQQRDDAPARADTQVTIGGDEVVVTAKSMARSTANVLTSVDVLSGDVAQRQNVDNAWELFARLPGVVLTDFNQGTTSGRFSIRGFNGEGEINAVKLLIDGVPSNDNAGRMPCASAPRAAMVESLSIYPV</sequence>
<dbReference type="Proteomes" id="UP000074072">
    <property type="component" value="Unassembled WGS sequence"/>
</dbReference>
<evidence type="ECO:0000313" key="6">
    <source>
        <dbReference type="Proteomes" id="UP000074072"/>
    </source>
</evidence>
<feature type="domain" description="TonB-dependent receptor plug" evidence="4">
    <location>
        <begin position="57"/>
        <end position="149"/>
    </location>
</feature>
<keyword evidence="2" id="KW-0998">Cell outer membrane</keyword>